<evidence type="ECO:0000256" key="1">
    <source>
        <dbReference type="SAM" id="SignalP"/>
    </source>
</evidence>
<protein>
    <submittedName>
        <fullName evidence="3">Putative peptidoglycan-binding domain-containing protein</fullName>
    </submittedName>
</protein>
<dbReference type="SUPFAM" id="SSF47090">
    <property type="entry name" value="PGBD-like"/>
    <property type="match status" value="1"/>
</dbReference>
<feature type="chain" id="PRO_5038398520" evidence="1">
    <location>
        <begin position="22"/>
        <end position="261"/>
    </location>
</feature>
<organism evidence="3 4">
    <name type="scientific">Peptoclostridium litorale DSM 5388</name>
    <dbReference type="NCBI Taxonomy" id="1121324"/>
    <lineage>
        <taxon>Bacteria</taxon>
        <taxon>Bacillati</taxon>
        <taxon>Bacillota</taxon>
        <taxon>Clostridia</taxon>
        <taxon>Peptostreptococcales</taxon>
        <taxon>Peptoclostridiaceae</taxon>
        <taxon>Peptoclostridium</taxon>
    </lineage>
</organism>
<dbReference type="eggNOG" id="COG3409">
    <property type="taxonomic scope" value="Bacteria"/>
</dbReference>
<keyword evidence="1" id="KW-0732">Signal</keyword>
<accession>A0A069RIR8</accession>
<name>A0A069RIR8_PEPLI</name>
<dbReference type="InterPro" id="IPR002477">
    <property type="entry name" value="Peptidoglycan-bd-like"/>
</dbReference>
<dbReference type="STRING" id="1121324.CLIT_2c02840"/>
<evidence type="ECO:0000259" key="2">
    <source>
        <dbReference type="Pfam" id="PF01471"/>
    </source>
</evidence>
<dbReference type="OrthoDB" id="529831at2"/>
<dbReference type="AlphaFoldDB" id="A0A069RIR8"/>
<feature type="signal peptide" evidence="1">
    <location>
        <begin position="1"/>
        <end position="21"/>
    </location>
</feature>
<keyword evidence="4" id="KW-1185">Reference proteome</keyword>
<dbReference type="Pfam" id="PF01471">
    <property type="entry name" value="PG_binding_1"/>
    <property type="match status" value="1"/>
</dbReference>
<dbReference type="RefSeq" id="WP_052635869.1">
    <property type="nucleotide sequence ID" value="NZ_FSRH01000001.1"/>
</dbReference>
<sequence>MNKKRLIVGIISIALLSQPVALTNSHATGQTYNSTTLKMGMHGQSVEDLQLKLKELGYFNHRTTGYFGSITQKAVLKLQKDYNLTADGIVGKSTHEVISGDKKNILVSRGSSRIKPIEEWTWFGKITDILPRGTVYRVTDIQTGKSFNVKRTYGTNHADSETLTKEDTLIMKEIYGDAWSWMRRPIIVEVGNYKLAASMAGMPHGADFIGDNNMKGHFDVHFLKSKTHGTNRINPDHQKAIRKAQIFLNKQLSLNSDGSQS</sequence>
<dbReference type="Gene3D" id="1.10.101.10">
    <property type="entry name" value="PGBD-like superfamily/PGBD"/>
    <property type="match status" value="1"/>
</dbReference>
<dbReference type="Proteomes" id="UP000027946">
    <property type="component" value="Unassembled WGS sequence"/>
</dbReference>
<gene>
    <name evidence="3" type="ORF">CLIT_2c02840</name>
</gene>
<reference evidence="3 4" key="1">
    <citation type="submission" date="2014-03" db="EMBL/GenBank/DDBJ databases">
        <title>Genome sequence of Clostridium litorale W6, DSM 5388.</title>
        <authorList>
            <person name="Poehlein A."/>
            <person name="Jagirdar A."/>
            <person name="Khonsari B."/>
            <person name="Chibani C.M."/>
            <person name="Gutierrez Gutierrez D.A."/>
            <person name="Davydova E."/>
            <person name="Alghaithi H.S."/>
            <person name="Nair K.P."/>
            <person name="Dhamotharan K."/>
            <person name="Chandran L."/>
            <person name="G W."/>
            <person name="Daniel R."/>
        </authorList>
    </citation>
    <scope>NUCLEOTIDE SEQUENCE [LARGE SCALE GENOMIC DNA]</scope>
    <source>
        <strain evidence="3 4">W6</strain>
    </source>
</reference>
<proteinExistence type="predicted"/>
<feature type="domain" description="Peptidoglycan binding-like" evidence="2">
    <location>
        <begin position="43"/>
        <end position="97"/>
    </location>
</feature>
<evidence type="ECO:0000313" key="4">
    <source>
        <dbReference type="Proteomes" id="UP000027946"/>
    </source>
</evidence>
<dbReference type="InterPro" id="IPR036365">
    <property type="entry name" value="PGBD-like_sf"/>
</dbReference>
<dbReference type="InterPro" id="IPR036366">
    <property type="entry name" value="PGBDSf"/>
</dbReference>
<evidence type="ECO:0000313" key="3">
    <source>
        <dbReference type="EMBL" id="KDR96678.1"/>
    </source>
</evidence>
<comment type="caution">
    <text evidence="3">The sequence shown here is derived from an EMBL/GenBank/DDBJ whole genome shotgun (WGS) entry which is preliminary data.</text>
</comment>
<dbReference type="EMBL" id="JJMM01000002">
    <property type="protein sequence ID" value="KDR96678.1"/>
    <property type="molecule type" value="Genomic_DNA"/>
</dbReference>